<keyword evidence="3" id="KW-1185">Reference proteome</keyword>
<sequence length="100" mass="11400">MEQDAVIENLQEALRAQNEYNLQKQEYHRQQQEYFAKYTADQQAWIASVLQQQHGHGNTLPPWQPPPPLPPPPPPPPMLPEFFPPRPPAAEGSGVNVRDI</sequence>
<evidence type="ECO:0000313" key="2">
    <source>
        <dbReference type="EMBL" id="KAG2562163.1"/>
    </source>
</evidence>
<reference evidence="2" key="1">
    <citation type="submission" date="2020-05" db="EMBL/GenBank/DDBJ databases">
        <title>WGS assembly of Panicum virgatum.</title>
        <authorList>
            <person name="Lovell J.T."/>
            <person name="Jenkins J."/>
            <person name="Shu S."/>
            <person name="Juenger T.E."/>
            <person name="Schmutz J."/>
        </authorList>
    </citation>
    <scope>NUCLEOTIDE SEQUENCE</scope>
    <source>
        <strain evidence="2">AP13</strain>
    </source>
</reference>
<dbReference type="Proteomes" id="UP000823388">
    <property type="component" value="Chromosome 8K"/>
</dbReference>
<name>A0A8T0PJP3_PANVG</name>
<accession>A0A8T0PJP3</accession>
<organism evidence="2 3">
    <name type="scientific">Panicum virgatum</name>
    <name type="common">Blackwell switchgrass</name>
    <dbReference type="NCBI Taxonomy" id="38727"/>
    <lineage>
        <taxon>Eukaryota</taxon>
        <taxon>Viridiplantae</taxon>
        <taxon>Streptophyta</taxon>
        <taxon>Embryophyta</taxon>
        <taxon>Tracheophyta</taxon>
        <taxon>Spermatophyta</taxon>
        <taxon>Magnoliopsida</taxon>
        <taxon>Liliopsida</taxon>
        <taxon>Poales</taxon>
        <taxon>Poaceae</taxon>
        <taxon>PACMAD clade</taxon>
        <taxon>Panicoideae</taxon>
        <taxon>Panicodae</taxon>
        <taxon>Paniceae</taxon>
        <taxon>Panicinae</taxon>
        <taxon>Panicum</taxon>
        <taxon>Panicum sect. Hiantes</taxon>
    </lineage>
</organism>
<dbReference type="AlphaFoldDB" id="A0A8T0PJP3"/>
<gene>
    <name evidence="2" type="ORF">PVAP13_8KG331802</name>
</gene>
<dbReference type="EMBL" id="CM029051">
    <property type="protein sequence ID" value="KAG2562163.1"/>
    <property type="molecule type" value="Genomic_DNA"/>
</dbReference>
<feature type="region of interest" description="Disordered" evidence="1">
    <location>
        <begin position="50"/>
        <end position="100"/>
    </location>
</feature>
<evidence type="ECO:0000256" key="1">
    <source>
        <dbReference type="SAM" id="MobiDB-lite"/>
    </source>
</evidence>
<protein>
    <submittedName>
        <fullName evidence="2">Uncharacterized protein</fullName>
    </submittedName>
</protein>
<feature type="compositionally biased region" description="Pro residues" evidence="1">
    <location>
        <begin position="62"/>
        <end position="88"/>
    </location>
</feature>
<comment type="caution">
    <text evidence="2">The sequence shown here is derived from an EMBL/GenBank/DDBJ whole genome shotgun (WGS) entry which is preliminary data.</text>
</comment>
<proteinExistence type="predicted"/>
<evidence type="ECO:0000313" key="3">
    <source>
        <dbReference type="Proteomes" id="UP000823388"/>
    </source>
</evidence>